<name>K1QXQ2_MAGGI</name>
<protein>
    <submittedName>
        <fullName evidence="1">Uncharacterized protein</fullName>
    </submittedName>
</protein>
<organism evidence="1">
    <name type="scientific">Magallana gigas</name>
    <name type="common">Pacific oyster</name>
    <name type="synonym">Crassostrea gigas</name>
    <dbReference type="NCBI Taxonomy" id="29159"/>
    <lineage>
        <taxon>Eukaryota</taxon>
        <taxon>Metazoa</taxon>
        <taxon>Spiralia</taxon>
        <taxon>Lophotrochozoa</taxon>
        <taxon>Mollusca</taxon>
        <taxon>Bivalvia</taxon>
        <taxon>Autobranchia</taxon>
        <taxon>Pteriomorphia</taxon>
        <taxon>Ostreida</taxon>
        <taxon>Ostreoidea</taxon>
        <taxon>Ostreidae</taxon>
        <taxon>Magallana</taxon>
    </lineage>
</organism>
<evidence type="ECO:0000313" key="1">
    <source>
        <dbReference type="EMBL" id="EKC26331.1"/>
    </source>
</evidence>
<gene>
    <name evidence="1" type="ORF">CGI_10015077</name>
</gene>
<proteinExistence type="predicted"/>
<dbReference type="EMBL" id="JH817198">
    <property type="protein sequence ID" value="EKC26331.1"/>
    <property type="molecule type" value="Genomic_DNA"/>
</dbReference>
<accession>K1QXQ2</accession>
<dbReference type="AlphaFoldDB" id="K1QXQ2"/>
<reference evidence="1" key="1">
    <citation type="journal article" date="2012" name="Nature">
        <title>The oyster genome reveals stress adaptation and complexity of shell formation.</title>
        <authorList>
            <person name="Zhang G."/>
            <person name="Fang X."/>
            <person name="Guo X."/>
            <person name="Li L."/>
            <person name="Luo R."/>
            <person name="Xu F."/>
            <person name="Yang P."/>
            <person name="Zhang L."/>
            <person name="Wang X."/>
            <person name="Qi H."/>
            <person name="Xiong Z."/>
            <person name="Que H."/>
            <person name="Xie Y."/>
            <person name="Holland P.W."/>
            <person name="Paps J."/>
            <person name="Zhu Y."/>
            <person name="Wu F."/>
            <person name="Chen Y."/>
            <person name="Wang J."/>
            <person name="Peng C."/>
            <person name="Meng J."/>
            <person name="Yang L."/>
            <person name="Liu J."/>
            <person name="Wen B."/>
            <person name="Zhang N."/>
            <person name="Huang Z."/>
            <person name="Zhu Q."/>
            <person name="Feng Y."/>
            <person name="Mount A."/>
            <person name="Hedgecock D."/>
            <person name="Xu Z."/>
            <person name="Liu Y."/>
            <person name="Domazet-Loso T."/>
            <person name="Du Y."/>
            <person name="Sun X."/>
            <person name="Zhang S."/>
            <person name="Liu B."/>
            <person name="Cheng P."/>
            <person name="Jiang X."/>
            <person name="Li J."/>
            <person name="Fan D."/>
            <person name="Wang W."/>
            <person name="Fu W."/>
            <person name="Wang T."/>
            <person name="Wang B."/>
            <person name="Zhang J."/>
            <person name="Peng Z."/>
            <person name="Li Y."/>
            <person name="Li N."/>
            <person name="Wang J."/>
            <person name="Chen M."/>
            <person name="He Y."/>
            <person name="Tan F."/>
            <person name="Song X."/>
            <person name="Zheng Q."/>
            <person name="Huang R."/>
            <person name="Yang H."/>
            <person name="Du X."/>
            <person name="Chen L."/>
            <person name="Yang M."/>
            <person name="Gaffney P.M."/>
            <person name="Wang S."/>
            <person name="Luo L."/>
            <person name="She Z."/>
            <person name="Ming Y."/>
            <person name="Huang W."/>
            <person name="Zhang S."/>
            <person name="Huang B."/>
            <person name="Zhang Y."/>
            <person name="Qu T."/>
            <person name="Ni P."/>
            <person name="Miao G."/>
            <person name="Wang J."/>
            <person name="Wang Q."/>
            <person name="Steinberg C.E."/>
            <person name="Wang H."/>
            <person name="Li N."/>
            <person name="Qian L."/>
            <person name="Zhang G."/>
            <person name="Li Y."/>
            <person name="Yang H."/>
            <person name="Liu X."/>
            <person name="Wang J."/>
            <person name="Yin Y."/>
            <person name="Wang J."/>
        </authorList>
    </citation>
    <scope>NUCLEOTIDE SEQUENCE [LARGE SCALE GENOMIC DNA]</scope>
    <source>
        <strain evidence="1">05x7-T-G4-1.051#20</strain>
    </source>
</reference>
<dbReference type="InParanoid" id="K1QXQ2"/>
<sequence>MPDLILPLSLPGTSVSNGRQLSPDVSTLEHDNLQLGGSAVVVSHYSLAPGIQLYSSRLCHTKLDELSAACIPTFCCPTLCAVDTGRFSTLTEPESLARKQ</sequence>
<dbReference type="HOGENOM" id="CLU_2308714_0_0_1"/>